<accession>A0ABW0RQK8</accession>
<evidence type="ECO:0000313" key="3">
    <source>
        <dbReference type="Proteomes" id="UP001596055"/>
    </source>
</evidence>
<sequence>MPALCILALMLGGCNGGSASDQPTLSWNAPMTRADGSALRVGQIESFKIYYRLRHEQTFHLLGRQDSTVTRYRLPSLPPGAYEFAISTVDTEGLESRRSEPVSVDLI</sequence>
<dbReference type="InterPro" id="IPR013783">
    <property type="entry name" value="Ig-like_fold"/>
</dbReference>
<reference evidence="3" key="1">
    <citation type="journal article" date="2019" name="Int. J. Syst. Evol. Microbiol.">
        <title>The Global Catalogue of Microorganisms (GCM) 10K type strain sequencing project: providing services to taxonomists for standard genome sequencing and annotation.</title>
        <authorList>
            <consortium name="The Broad Institute Genomics Platform"/>
            <consortium name="The Broad Institute Genome Sequencing Center for Infectious Disease"/>
            <person name="Wu L."/>
            <person name="Ma J."/>
        </authorList>
    </citation>
    <scope>NUCLEOTIDE SEQUENCE [LARGE SCALE GENOMIC DNA]</scope>
    <source>
        <strain evidence="3">CGMCC 4.1799</strain>
    </source>
</reference>
<dbReference type="InterPro" id="IPR036116">
    <property type="entry name" value="FN3_sf"/>
</dbReference>
<evidence type="ECO:0000256" key="1">
    <source>
        <dbReference type="SAM" id="SignalP"/>
    </source>
</evidence>
<feature type="signal peptide" evidence="1">
    <location>
        <begin position="1"/>
        <end position="19"/>
    </location>
</feature>
<proteinExistence type="predicted"/>
<keyword evidence="3" id="KW-1185">Reference proteome</keyword>
<dbReference type="CDD" id="cd00063">
    <property type="entry name" value="FN3"/>
    <property type="match status" value="1"/>
</dbReference>
<organism evidence="2 3">
    <name type="scientific">Marinobacter koreensis</name>
    <dbReference type="NCBI Taxonomy" id="335974"/>
    <lineage>
        <taxon>Bacteria</taxon>
        <taxon>Pseudomonadati</taxon>
        <taxon>Pseudomonadota</taxon>
        <taxon>Gammaproteobacteria</taxon>
        <taxon>Pseudomonadales</taxon>
        <taxon>Marinobacteraceae</taxon>
        <taxon>Marinobacter</taxon>
    </lineage>
</organism>
<dbReference type="Proteomes" id="UP001596055">
    <property type="component" value="Unassembled WGS sequence"/>
</dbReference>
<feature type="chain" id="PRO_5047540180" evidence="1">
    <location>
        <begin position="20"/>
        <end position="107"/>
    </location>
</feature>
<dbReference type="InterPro" id="IPR003961">
    <property type="entry name" value="FN3_dom"/>
</dbReference>
<name>A0ABW0RQK8_9GAMM</name>
<dbReference type="SUPFAM" id="SSF49265">
    <property type="entry name" value="Fibronectin type III"/>
    <property type="match status" value="1"/>
</dbReference>
<dbReference type="RefSeq" id="WP_248159292.1">
    <property type="nucleotide sequence ID" value="NZ_JAKZAJ010000004.1"/>
</dbReference>
<gene>
    <name evidence="2" type="ORF">ACFPQA_17275</name>
</gene>
<dbReference type="Gene3D" id="2.60.40.10">
    <property type="entry name" value="Immunoglobulins"/>
    <property type="match status" value="1"/>
</dbReference>
<comment type="caution">
    <text evidence="2">The sequence shown here is derived from an EMBL/GenBank/DDBJ whole genome shotgun (WGS) entry which is preliminary data.</text>
</comment>
<protein>
    <submittedName>
        <fullName evidence="2">Fibronectin type III domain-containing protein</fullName>
    </submittedName>
</protein>
<dbReference type="EMBL" id="JBHSNL010000006">
    <property type="protein sequence ID" value="MFC5546821.1"/>
    <property type="molecule type" value="Genomic_DNA"/>
</dbReference>
<evidence type="ECO:0000313" key="2">
    <source>
        <dbReference type="EMBL" id="MFC5546821.1"/>
    </source>
</evidence>
<keyword evidence="1" id="KW-0732">Signal</keyword>